<proteinExistence type="predicted"/>
<evidence type="ECO:0000313" key="2">
    <source>
        <dbReference type="EnsemblPlants" id="AES68638"/>
    </source>
</evidence>
<dbReference type="PaxDb" id="3880-AES68638"/>
<reference evidence="2" key="3">
    <citation type="submission" date="2015-04" db="UniProtKB">
        <authorList>
            <consortium name="EnsemblPlants"/>
        </authorList>
    </citation>
    <scope>IDENTIFICATION</scope>
    <source>
        <strain evidence="2">cv. Jemalong A17</strain>
    </source>
</reference>
<keyword evidence="3" id="KW-1185">Reference proteome</keyword>
<accession>A0A0C3VB94</accession>
<evidence type="ECO:0000313" key="3">
    <source>
        <dbReference type="Proteomes" id="UP000002051"/>
    </source>
</evidence>
<dbReference type="HOGENOM" id="CLU_2486751_0_0_1"/>
<reference evidence="1 3" key="2">
    <citation type="journal article" date="2014" name="BMC Genomics">
        <title>An improved genome release (version Mt4.0) for the model legume Medicago truncatula.</title>
        <authorList>
            <person name="Tang H."/>
            <person name="Krishnakumar V."/>
            <person name="Bidwell S."/>
            <person name="Rosen B."/>
            <person name="Chan A."/>
            <person name="Zhou S."/>
            <person name="Gentzbittel L."/>
            <person name="Childs K.L."/>
            <person name="Yandell M."/>
            <person name="Gundlach H."/>
            <person name="Mayer K.F."/>
            <person name="Schwartz D.C."/>
            <person name="Town C.D."/>
        </authorList>
    </citation>
    <scope>GENOME REANNOTATION</scope>
    <source>
        <strain evidence="2 3">cv. Jemalong A17</strain>
    </source>
</reference>
<organism evidence="1 3">
    <name type="scientific">Medicago truncatula</name>
    <name type="common">Barrel medic</name>
    <name type="synonym">Medicago tribuloides</name>
    <dbReference type="NCBI Taxonomy" id="3880"/>
    <lineage>
        <taxon>Eukaryota</taxon>
        <taxon>Viridiplantae</taxon>
        <taxon>Streptophyta</taxon>
        <taxon>Embryophyta</taxon>
        <taxon>Tracheophyta</taxon>
        <taxon>Spermatophyta</taxon>
        <taxon>Magnoliopsida</taxon>
        <taxon>eudicotyledons</taxon>
        <taxon>Gunneridae</taxon>
        <taxon>Pentapetalae</taxon>
        <taxon>rosids</taxon>
        <taxon>fabids</taxon>
        <taxon>Fabales</taxon>
        <taxon>Fabaceae</taxon>
        <taxon>Papilionoideae</taxon>
        <taxon>50 kb inversion clade</taxon>
        <taxon>NPAAA clade</taxon>
        <taxon>Hologalegina</taxon>
        <taxon>IRL clade</taxon>
        <taxon>Trifolieae</taxon>
        <taxon>Medicago</taxon>
    </lineage>
</organism>
<evidence type="ECO:0000313" key="1">
    <source>
        <dbReference type="EMBL" id="AES68638.2"/>
    </source>
</evidence>
<dbReference type="Proteomes" id="UP000002051">
    <property type="component" value="Chromosome 3"/>
</dbReference>
<gene>
    <name evidence="1" type="ordered locus">MTR_3g011050</name>
</gene>
<reference evidence="1 3" key="1">
    <citation type="journal article" date="2011" name="Nature">
        <title>The Medicago genome provides insight into the evolution of rhizobial symbioses.</title>
        <authorList>
            <person name="Young N.D."/>
            <person name="Debelle F."/>
            <person name="Oldroyd G.E."/>
            <person name="Geurts R."/>
            <person name="Cannon S.B."/>
            <person name="Udvardi M.K."/>
            <person name="Benedito V.A."/>
            <person name="Mayer K.F."/>
            <person name="Gouzy J."/>
            <person name="Schoof H."/>
            <person name="Van de Peer Y."/>
            <person name="Proost S."/>
            <person name="Cook D.R."/>
            <person name="Meyers B.C."/>
            <person name="Spannagl M."/>
            <person name="Cheung F."/>
            <person name="De Mita S."/>
            <person name="Krishnakumar V."/>
            <person name="Gundlach H."/>
            <person name="Zhou S."/>
            <person name="Mudge J."/>
            <person name="Bharti A.K."/>
            <person name="Murray J.D."/>
            <person name="Naoumkina M.A."/>
            <person name="Rosen B."/>
            <person name="Silverstein K.A."/>
            <person name="Tang H."/>
            <person name="Rombauts S."/>
            <person name="Zhao P.X."/>
            <person name="Zhou P."/>
            <person name="Barbe V."/>
            <person name="Bardou P."/>
            <person name="Bechner M."/>
            <person name="Bellec A."/>
            <person name="Berger A."/>
            <person name="Berges H."/>
            <person name="Bidwell S."/>
            <person name="Bisseling T."/>
            <person name="Choisne N."/>
            <person name="Couloux A."/>
            <person name="Denny R."/>
            <person name="Deshpande S."/>
            <person name="Dai X."/>
            <person name="Doyle J.J."/>
            <person name="Dudez A.M."/>
            <person name="Farmer A.D."/>
            <person name="Fouteau S."/>
            <person name="Franken C."/>
            <person name="Gibelin C."/>
            <person name="Gish J."/>
            <person name="Goldstein S."/>
            <person name="Gonzalez A.J."/>
            <person name="Green P.J."/>
            <person name="Hallab A."/>
            <person name="Hartog M."/>
            <person name="Hua A."/>
            <person name="Humphray S.J."/>
            <person name="Jeong D.H."/>
            <person name="Jing Y."/>
            <person name="Jocker A."/>
            <person name="Kenton S.M."/>
            <person name="Kim D.J."/>
            <person name="Klee K."/>
            <person name="Lai H."/>
            <person name="Lang C."/>
            <person name="Lin S."/>
            <person name="Macmil S.L."/>
            <person name="Magdelenat G."/>
            <person name="Matthews L."/>
            <person name="McCorrison J."/>
            <person name="Monaghan E.L."/>
            <person name="Mun J.H."/>
            <person name="Najar F.Z."/>
            <person name="Nicholson C."/>
            <person name="Noirot C."/>
            <person name="O'Bleness M."/>
            <person name="Paule C.R."/>
            <person name="Poulain J."/>
            <person name="Prion F."/>
            <person name="Qin B."/>
            <person name="Qu C."/>
            <person name="Retzel E.F."/>
            <person name="Riddle C."/>
            <person name="Sallet E."/>
            <person name="Samain S."/>
            <person name="Samson N."/>
            <person name="Sanders I."/>
            <person name="Saurat O."/>
            <person name="Scarpelli C."/>
            <person name="Schiex T."/>
            <person name="Segurens B."/>
            <person name="Severin A.J."/>
            <person name="Sherrier D.J."/>
            <person name="Shi R."/>
            <person name="Sims S."/>
            <person name="Singer S.R."/>
            <person name="Sinharoy S."/>
            <person name="Sterck L."/>
            <person name="Viollet A."/>
            <person name="Wang B.B."/>
            <person name="Wang K."/>
            <person name="Wang M."/>
            <person name="Wang X."/>
            <person name="Warfsmann J."/>
            <person name="Weissenbach J."/>
            <person name="White D.D."/>
            <person name="White J.D."/>
            <person name="Wiley G.B."/>
            <person name="Wincker P."/>
            <person name="Xing Y."/>
            <person name="Yang L."/>
            <person name="Yao Z."/>
            <person name="Ying F."/>
            <person name="Zhai J."/>
            <person name="Zhou L."/>
            <person name="Zuber A."/>
            <person name="Denarie J."/>
            <person name="Dixon R.A."/>
            <person name="May G.D."/>
            <person name="Schwartz D.C."/>
            <person name="Rogers J."/>
            <person name="Quetier F."/>
            <person name="Town C.D."/>
            <person name="Roe B.A."/>
        </authorList>
    </citation>
    <scope>NUCLEOTIDE SEQUENCE [LARGE SCALE GENOMIC DNA]</scope>
    <source>
        <strain evidence="1">A17</strain>
        <strain evidence="2 3">cv. Jemalong A17</strain>
    </source>
</reference>
<dbReference type="EMBL" id="CM001219">
    <property type="protein sequence ID" value="AES68638.2"/>
    <property type="molecule type" value="Genomic_DNA"/>
</dbReference>
<name>G7IVQ5_MEDTR</name>
<dbReference type="AlphaFoldDB" id="G7IVQ5"/>
<protein>
    <submittedName>
        <fullName evidence="1 2">Uncharacterized protein</fullName>
    </submittedName>
</protein>
<accession>G7IVQ5</accession>
<dbReference type="EnsemblPlants" id="AES68638">
    <property type="protein sequence ID" value="AES68638"/>
    <property type="gene ID" value="MTR_3g011050"/>
</dbReference>
<sequence>MTKGNEWIIKYFSIEAISDYEYVEEDIFNESSPHLEWNPFTRRFQFLSMPKNQFQSHSLSLNTLMKHDSNINFCLTILIKELFLILG</sequence>